<evidence type="ECO:0000313" key="1">
    <source>
        <dbReference type="EMBL" id="KAI8028406.1"/>
    </source>
</evidence>
<dbReference type="EMBL" id="CM045760">
    <property type="protein sequence ID" value="KAI8028406.1"/>
    <property type="molecule type" value="Genomic_DNA"/>
</dbReference>
<evidence type="ECO:0000313" key="2">
    <source>
        <dbReference type="Proteomes" id="UP001060215"/>
    </source>
</evidence>
<proteinExistence type="predicted"/>
<accession>A0ACC0IW41</accession>
<gene>
    <name evidence="1" type="ORF">LOK49_LG02G02124</name>
</gene>
<organism evidence="1 2">
    <name type="scientific">Camellia lanceoleosa</name>
    <dbReference type="NCBI Taxonomy" id="1840588"/>
    <lineage>
        <taxon>Eukaryota</taxon>
        <taxon>Viridiplantae</taxon>
        <taxon>Streptophyta</taxon>
        <taxon>Embryophyta</taxon>
        <taxon>Tracheophyta</taxon>
        <taxon>Spermatophyta</taxon>
        <taxon>Magnoliopsida</taxon>
        <taxon>eudicotyledons</taxon>
        <taxon>Gunneridae</taxon>
        <taxon>Pentapetalae</taxon>
        <taxon>asterids</taxon>
        <taxon>Ericales</taxon>
        <taxon>Theaceae</taxon>
        <taxon>Camellia</taxon>
    </lineage>
</organism>
<reference evidence="1 2" key="1">
    <citation type="journal article" date="2022" name="Plant J.">
        <title>Chromosome-level genome of Camellia lanceoleosa provides a valuable resource for understanding genome evolution and self-incompatibility.</title>
        <authorList>
            <person name="Gong W."/>
            <person name="Xiao S."/>
            <person name="Wang L."/>
            <person name="Liao Z."/>
            <person name="Chang Y."/>
            <person name="Mo W."/>
            <person name="Hu G."/>
            <person name="Li W."/>
            <person name="Zhao G."/>
            <person name="Zhu H."/>
            <person name="Hu X."/>
            <person name="Ji K."/>
            <person name="Xiang X."/>
            <person name="Song Q."/>
            <person name="Yuan D."/>
            <person name="Jin S."/>
            <person name="Zhang L."/>
        </authorList>
    </citation>
    <scope>NUCLEOTIDE SEQUENCE [LARGE SCALE GENOMIC DNA]</scope>
    <source>
        <strain evidence="1">SQ_2022a</strain>
    </source>
</reference>
<dbReference type="Proteomes" id="UP001060215">
    <property type="component" value="Chromosome 3"/>
</dbReference>
<protein>
    <submittedName>
        <fullName evidence="1">Microtubule-binding protein TANGLED</fullName>
    </submittedName>
</protein>
<comment type="caution">
    <text evidence="1">The sequence shown here is derived from an EMBL/GenBank/DDBJ whole genome shotgun (WGS) entry which is preliminary data.</text>
</comment>
<name>A0ACC0IW41_9ERIC</name>
<keyword evidence="2" id="KW-1185">Reference proteome</keyword>
<sequence length="184" mass="20486">MVARTPPKLRRMVAPLNPTLLRETVNKVDKCMARLQELQYTVTGGTKTISGVSLSPRSTRGYLKASLRCKQECLRIKNGNPRKSPPGKLPTNTGPLSLSLSLSISEIHQTKQGLWTHCIDCLEYRGMAENVIAGNARRRNSRRNSSGKSIRKRNSSNSRFQDQETPLKRPKNSGDSEAKTEAKP</sequence>